<keyword evidence="2" id="KW-1185">Reference proteome</keyword>
<accession>A0AA35KFU3</accession>
<gene>
    <name evidence="1" type="ORF">PODLI_1B001203</name>
</gene>
<protein>
    <submittedName>
        <fullName evidence="1">Uncharacterized protein</fullName>
    </submittedName>
</protein>
<dbReference type="Proteomes" id="UP001178461">
    <property type="component" value="Chromosome 6"/>
</dbReference>
<name>A0AA35KFU3_9SAUR</name>
<reference evidence="1" key="1">
    <citation type="submission" date="2022-12" db="EMBL/GenBank/DDBJ databases">
        <authorList>
            <person name="Alioto T."/>
            <person name="Alioto T."/>
            <person name="Gomez Garrido J."/>
        </authorList>
    </citation>
    <scope>NUCLEOTIDE SEQUENCE</scope>
</reference>
<sequence>MLALPGLHRQQIVVPSSSMTETQSPGWLESVIVIPFTHHTKLNLAEDALLELRGGVAARAGGRRGSSASWGSALPPLLLPLSSWLRRRSDPLLRNVYPCRSCIS</sequence>
<proteinExistence type="predicted"/>
<evidence type="ECO:0000313" key="1">
    <source>
        <dbReference type="EMBL" id="CAI5776776.1"/>
    </source>
</evidence>
<dbReference type="EMBL" id="OX395131">
    <property type="protein sequence ID" value="CAI5776776.1"/>
    <property type="molecule type" value="Genomic_DNA"/>
</dbReference>
<dbReference type="AlphaFoldDB" id="A0AA35KFU3"/>
<evidence type="ECO:0000313" key="2">
    <source>
        <dbReference type="Proteomes" id="UP001178461"/>
    </source>
</evidence>
<organism evidence="1 2">
    <name type="scientific">Podarcis lilfordi</name>
    <name type="common">Lilford's wall lizard</name>
    <dbReference type="NCBI Taxonomy" id="74358"/>
    <lineage>
        <taxon>Eukaryota</taxon>
        <taxon>Metazoa</taxon>
        <taxon>Chordata</taxon>
        <taxon>Craniata</taxon>
        <taxon>Vertebrata</taxon>
        <taxon>Euteleostomi</taxon>
        <taxon>Lepidosauria</taxon>
        <taxon>Squamata</taxon>
        <taxon>Bifurcata</taxon>
        <taxon>Unidentata</taxon>
        <taxon>Episquamata</taxon>
        <taxon>Laterata</taxon>
        <taxon>Lacertibaenia</taxon>
        <taxon>Lacertidae</taxon>
        <taxon>Podarcis</taxon>
    </lineage>
</organism>